<sequence length="20" mass="1966">MATLSFKDRCGTPPAGGVGT</sequence>
<evidence type="ECO:0000313" key="3">
    <source>
        <dbReference type="EMBL" id="CAF4212718.1"/>
    </source>
</evidence>
<comment type="caution">
    <text evidence="3">The sequence shown here is derived from an EMBL/GenBank/DDBJ whole genome shotgun (WGS) entry which is preliminary data.</text>
</comment>
<accession>A0A8S2SCD9</accession>
<reference evidence="3" key="1">
    <citation type="submission" date="2021-02" db="EMBL/GenBank/DDBJ databases">
        <authorList>
            <person name="Nowell W R."/>
        </authorList>
    </citation>
    <scope>NUCLEOTIDE SEQUENCE</scope>
</reference>
<dbReference type="Proteomes" id="UP000682733">
    <property type="component" value="Unassembled WGS sequence"/>
</dbReference>
<name>A0A8S2SCD9_9BILA</name>
<dbReference type="EMBL" id="CAJOBA010048454">
    <property type="protein sequence ID" value="CAF4212718.1"/>
    <property type="molecule type" value="Genomic_DNA"/>
</dbReference>
<organism evidence="3 4">
    <name type="scientific">Didymodactylos carnosus</name>
    <dbReference type="NCBI Taxonomy" id="1234261"/>
    <lineage>
        <taxon>Eukaryota</taxon>
        <taxon>Metazoa</taxon>
        <taxon>Spiralia</taxon>
        <taxon>Gnathifera</taxon>
        <taxon>Rotifera</taxon>
        <taxon>Eurotatoria</taxon>
        <taxon>Bdelloidea</taxon>
        <taxon>Philodinida</taxon>
        <taxon>Philodinidae</taxon>
        <taxon>Didymodactylos</taxon>
    </lineage>
</organism>
<dbReference type="AlphaFoldDB" id="A0A8S2SCD9"/>
<evidence type="ECO:0000313" key="2">
    <source>
        <dbReference type="EMBL" id="CAF1407419.1"/>
    </source>
</evidence>
<feature type="compositionally biased region" description="Basic and acidic residues" evidence="1">
    <location>
        <begin position="1"/>
        <end position="10"/>
    </location>
</feature>
<proteinExistence type="predicted"/>
<evidence type="ECO:0000256" key="1">
    <source>
        <dbReference type="SAM" id="MobiDB-lite"/>
    </source>
</evidence>
<dbReference type="Proteomes" id="UP000677228">
    <property type="component" value="Unassembled WGS sequence"/>
</dbReference>
<evidence type="ECO:0000313" key="4">
    <source>
        <dbReference type="Proteomes" id="UP000682733"/>
    </source>
</evidence>
<feature type="non-terminal residue" evidence="3">
    <location>
        <position position="20"/>
    </location>
</feature>
<feature type="region of interest" description="Disordered" evidence="1">
    <location>
        <begin position="1"/>
        <end position="20"/>
    </location>
</feature>
<dbReference type="EMBL" id="CAJNOK010026705">
    <property type="protein sequence ID" value="CAF1407419.1"/>
    <property type="molecule type" value="Genomic_DNA"/>
</dbReference>
<protein>
    <submittedName>
        <fullName evidence="3">Uncharacterized protein</fullName>
    </submittedName>
</protein>
<gene>
    <name evidence="2" type="ORF">OVA965_LOCUS33249</name>
    <name evidence="3" type="ORF">TMI583_LOCUS34136</name>
</gene>